<organism evidence="1 2">
    <name type="scientific">Naasia aerilata</name>
    <dbReference type="NCBI Taxonomy" id="1162966"/>
    <lineage>
        <taxon>Bacteria</taxon>
        <taxon>Bacillati</taxon>
        <taxon>Actinomycetota</taxon>
        <taxon>Actinomycetes</taxon>
        <taxon>Micrococcales</taxon>
        <taxon>Microbacteriaceae</taxon>
        <taxon>Naasia</taxon>
    </lineage>
</organism>
<evidence type="ECO:0000313" key="1">
    <source>
        <dbReference type="EMBL" id="BDZ45158.1"/>
    </source>
</evidence>
<evidence type="ECO:0000313" key="2">
    <source>
        <dbReference type="Proteomes" id="UP001321498"/>
    </source>
</evidence>
<dbReference type="Proteomes" id="UP001321498">
    <property type="component" value="Chromosome"/>
</dbReference>
<keyword evidence="2" id="KW-1185">Reference proteome</keyword>
<name>A0ABM8GAB9_9MICO</name>
<reference evidence="2" key="1">
    <citation type="journal article" date="2019" name="Int. J. Syst. Evol. Microbiol.">
        <title>The Global Catalogue of Microorganisms (GCM) 10K type strain sequencing project: providing services to taxonomists for standard genome sequencing and annotation.</title>
        <authorList>
            <consortium name="The Broad Institute Genomics Platform"/>
            <consortium name="The Broad Institute Genome Sequencing Center for Infectious Disease"/>
            <person name="Wu L."/>
            <person name="Ma J."/>
        </authorList>
    </citation>
    <scope>NUCLEOTIDE SEQUENCE [LARGE SCALE GENOMIC DNA]</scope>
    <source>
        <strain evidence="2">NBRC 108725</strain>
    </source>
</reference>
<gene>
    <name evidence="1" type="ORF">GCM10025866_10670</name>
</gene>
<sequence>MFVAEFYFPHLRAAAESRLLEELERRRIAEERAPVSAASWRHRLAQLVAGSRRQVEECCAALQPAADGPADCCPA</sequence>
<accession>A0ABM8GAB9</accession>
<dbReference type="EMBL" id="AP027731">
    <property type="protein sequence ID" value="BDZ45158.1"/>
    <property type="molecule type" value="Genomic_DNA"/>
</dbReference>
<protein>
    <submittedName>
        <fullName evidence="1">Uncharacterized protein</fullName>
    </submittedName>
</protein>
<proteinExistence type="predicted"/>